<feature type="compositionally biased region" description="Polar residues" evidence="1">
    <location>
        <begin position="100"/>
        <end position="109"/>
    </location>
</feature>
<gene>
    <name evidence="2" type="ORF">AVEN_229609_1</name>
</gene>
<name>A0A4Y2DC08_ARAVE</name>
<feature type="compositionally biased region" description="Basic and acidic residues" evidence="1">
    <location>
        <begin position="71"/>
        <end position="88"/>
    </location>
</feature>
<comment type="caution">
    <text evidence="2">The sequence shown here is derived from an EMBL/GenBank/DDBJ whole genome shotgun (WGS) entry which is preliminary data.</text>
</comment>
<proteinExistence type="predicted"/>
<keyword evidence="3" id="KW-1185">Reference proteome</keyword>
<reference evidence="2 3" key="1">
    <citation type="journal article" date="2019" name="Sci. Rep.">
        <title>Orb-weaving spider Araneus ventricosus genome elucidates the spidroin gene catalogue.</title>
        <authorList>
            <person name="Kono N."/>
            <person name="Nakamura H."/>
            <person name="Ohtoshi R."/>
            <person name="Moran D.A.P."/>
            <person name="Shinohara A."/>
            <person name="Yoshida Y."/>
            <person name="Fujiwara M."/>
            <person name="Mori M."/>
            <person name="Tomita M."/>
            <person name="Arakawa K."/>
        </authorList>
    </citation>
    <scope>NUCLEOTIDE SEQUENCE [LARGE SCALE GENOMIC DNA]</scope>
</reference>
<evidence type="ECO:0000313" key="3">
    <source>
        <dbReference type="Proteomes" id="UP000499080"/>
    </source>
</evidence>
<dbReference type="Proteomes" id="UP000499080">
    <property type="component" value="Unassembled WGS sequence"/>
</dbReference>
<protein>
    <submittedName>
        <fullName evidence="2">Uncharacterized protein</fullName>
    </submittedName>
</protein>
<organism evidence="2 3">
    <name type="scientific">Araneus ventricosus</name>
    <name type="common">Orbweaver spider</name>
    <name type="synonym">Epeira ventricosa</name>
    <dbReference type="NCBI Taxonomy" id="182803"/>
    <lineage>
        <taxon>Eukaryota</taxon>
        <taxon>Metazoa</taxon>
        <taxon>Ecdysozoa</taxon>
        <taxon>Arthropoda</taxon>
        <taxon>Chelicerata</taxon>
        <taxon>Arachnida</taxon>
        <taxon>Araneae</taxon>
        <taxon>Araneomorphae</taxon>
        <taxon>Entelegynae</taxon>
        <taxon>Araneoidea</taxon>
        <taxon>Araneidae</taxon>
        <taxon>Araneus</taxon>
    </lineage>
</organism>
<evidence type="ECO:0000313" key="2">
    <source>
        <dbReference type="EMBL" id="GBM13647.1"/>
    </source>
</evidence>
<dbReference type="AlphaFoldDB" id="A0A4Y2DC08"/>
<accession>A0A4Y2DC08</accession>
<sequence length="148" mass="16552">MHWRHHETTRTNWFLVCSEEEKPGIFSFGSLNSLKADFNQSPEFRKISKSCCEYKGCDSSTLENHILSAEVHTKKEPDDKNAESNESKCEAMDTLETLTNENVGTSDGSNVAADNFSLPNELHGPESLPNYCESSHSTTTKCESKEKA</sequence>
<feature type="region of interest" description="Disordered" evidence="1">
    <location>
        <begin position="69"/>
        <end position="88"/>
    </location>
</feature>
<feature type="compositionally biased region" description="Polar residues" evidence="1">
    <location>
        <begin position="132"/>
        <end position="141"/>
    </location>
</feature>
<dbReference type="EMBL" id="BGPR01000331">
    <property type="protein sequence ID" value="GBM13647.1"/>
    <property type="molecule type" value="Genomic_DNA"/>
</dbReference>
<evidence type="ECO:0000256" key="1">
    <source>
        <dbReference type="SAM" id="MobiDB-lite"/>
    </source>
</evidence>
<feature type="region of interest" description="Disordered" evidence="1">
    <location>
        <begin position="100"/>
        <end position="148"/>
    </location>
</feature>